<dbReference type="SUPFAM" id="SSF54211">
    <property type="entry name" value="Ribosomal protein S5 domain 2-like"/>
    <property type="match status" value="1"/>
</dbReference>
<dbReference type="InterPro" id="IPR000100">
    <property type="entry name" value="RNase_P"/>
</dbReference>
<dbReference type="GO" id="GO:0030677">
    <property type="term" value="C:ribonuclease P complex"/>
    <property type="evidence" value="ECO:0007669"/>
    <property type="project" value="TreeGrafter"/>
</dbReference>
<dbReference type="AlphaFoldDB" id="A0A1F4T7D1"/>
<dbReference type="InterPro" id="IPR020568">
    <property type="entry name" value="Ribosomal_Su5_D2-typ_SF"/>
</dbReference>
<gene>
    <name evidence="7" type="ORF">A3K49_05605</name>
</gene>
<evidence type="ECO:0000313" key="7">
    <source>
        <dbReference type="EMBL" id="OGC28429.1"/>
    </source>
</evidence>
<keyword evidence="2" id="KW-0540">Nuclease</keyword>
<dbReference type="NCBIfam" id="TIGR00188">
    <property type="entry name" value="rnpA"/>
    <property type="match status" value="1"/>
</dbReference>
<proteinExistence type="predicted"/>
<dbReference type="Pfam" id="PF00825">
    <property type="entry name" value="Ribonuclease_P"/>
    <property type="match status" value="1"/>
</dbReference>
<dbReference type="EC" id="3.1.26.5" evidence="6"/>
<dbReference type="GO" id="GO:0004526">
    <property type="term" value="F:ribonuclease P activity"/>
    <property type="evidence" value="ECO:0007669"/>
    <property type="project" value="UniProtKB-UniRule"/>
</dbReference>
<dbReference type="Proteomes" id="UP000178602">
    <property type="component" value="Unassembled WGS sequence"/>
</dbReference>
<keyword evidence="4" id="KW-0378">Hydrolase</keyword>
<evidence type="ECO:0000256" key="4">
    <source>
        <dbReference type="ARBA" id="ARBA00022801"/>
    </source>
</evidence>
<dbReference type="GO" id="GO:0042781">
    <property type="term" value="F:3'-tRNA processing endoribonuclease activity"/>
    <property type="evidence" value="ECO:0007669"/>
    <property type="project" value="TreeGrafter"/>
</dbReference>
<sequence length="117" mass="13120">MPTVGKKEESGLLPKKARLSKNVKQVLEKQDLRIHTPLFTLVATENFLDLNRAAVICSRKVGNAVKRNRIRRKIVSTLNISSNNGKKYDMVFIASPNEGPFEKYKELVAGVIIKLGK</sequence>
<dbReference type="InterPro" id="IPR014721">
    <property type="entry name" value="Ribsml_uS5_D2-typ_fold_subgr"/>
</dbReference>
<evidence type="ECO:0000256" key="2">
    <source>
        <dbReference type="ARBA" id="ARBA00022722"/>
    </source>
</evidence>
<name>A0A1F4T7D1_UNCSA</name>
<dbReference type="EMBL" id="MEUG01000001">
    <property type="protein sequence ID" value="OGC28429.1"/>
    <property type="molecule type" value="Genomic_DNA"/>
</dbReference>
<evidence type="ECO:0000256" key="5">
    <source>
        <dbReference type="ARBA" id="ARBA00022884"/>
    </source>
</evidence>
<keyword evidence="3" id="KW-0255">Endonuclease</keyword>
<comment type="caution">
    <text evidence="7">The sequence shown here is derived from an EMBL/GenBank/DDBJ whole genome shotgun (WGS) entry which is preliminary data.</text>
</comment>
<keyword evidence="1" id="KW-0819">tRNA processing</keyword>
<protein>
    <recommendedName>
        <fullName evidence="6">Ribonuclease P protein component</fullName>
        <ecNumber evidence="6">3.1.26.5</ecNumber>
    </recommendedName>
</protein>
<dbReference type="GO" id="GO:0000049">
    <property type="term" value="F:tRNA binding"/>
    <property type="evidence" value="ECO:0007669"/>
    <property type="project" value="InterPro"/>
</dbReference>
<keyword evidence="5" id="KW-0694">RNA-binding</keyword>
<evidence type="ECO:0000256" key="3">
    <source>
        <dbReference type="ARBA" id="ARBA00022759"/>
    </source>
</evidence>
<evidence type="ECO:0000313" key="8">
    <source>
        <dbReference type="Proteomes" id="UP000178602"/>
    </source>
</evidence>
<evidence type="ECO:0000256" key="6">
    <source>
        <dbReference type="NCBIfam" id="TIGR00188"/>
    </source>
</evidence>
<accession>A0A1F4T7D1</accession>
<dbReference type="PANTHER" id="PTHR33992:SF1">
    <property type="entry name" value="RIBONUCLEASE P PROTEIN COMPONENT"/>
    <property type="match status" value="1"/>
</dbReference>
<evidence type="ECO:0000256" key="1">
    <source>
        <dbReference type="ARBA" id="ARBA00022694"/>
    </source>
</evidence>
<dbReference type="Gene3D" id="3.30.230.10">
    <property type="match status" value="1"/>
</dbReference>
<reference evidence="7 8" key="1">
    <citation type="journal article" date="2016" name="Nat. Commun.">
        <title>Thousands of microbial genomes shed light on interconnected biogeochemical processes in an aquifer system.</title>
        <authorList>
            <person name="Anantharaman K."/>
            <person name="Brown C.T."/>
            <person name="Hug L.A."/>
            <person name="Sharon I."/>
            <person name="Castelle C.J."/>
            <person name="Probst A.J."/>
            <person name="Thomas B.C."/>
            <person name="Singh A."/>
            <person name="Wilkins M.J."/>
            <person name="Karaoz U."/>
            <person name="Brodie E.L."/>
            <person name="Williams K.H."/>
            <person name="Hubbard S.S."/>
            <person name="Banfield J.F."/>
        </authorList>
    </citation>
    <scope>NUCLEOTIDE SEQUENCE [LARGE SCALE GENOMIC DNA]</scope>
</reference>
<organism evidence="7 8">
    <name type="scientific">candidate division WOR-1 bacterium RIFOXYC12_FULL_54_18</name>
    <dbReference type="NCBI Taxonomy" id="1802584"/>
    <lineage>
        <taxon>Bacteria</taxon>
        <taxon>Bacillati</taxon>
        <taxon>Saganbacteria</taxon>
    </lineage>
</organism>
<dbReference type="PANTHER" id="PTHR33992">
    <property type="entry name" value="RIBONUCLEASE P PROTEIN COMPONENT"/>
    <property type="match status" value="1"/>
</dbReference>